<sequence>MVQSSLLFALAAFTGLMEASPIRRASSGKRGLAFPKQFNGQPGATFTQAFNGKDSISWMYDWEAVIDGTPRSDLEYVPLLHSNQQWCTEGWEQNVANARAKYNVQNILSFNEPDQVGGGGSGMPVDQAIAAHKKFIDQPLRGKGLKIGSPSVTNADEPNKGINYLKQFMAGCSDCQIDFVVAHYYAWDKVDDFKNYLTKFHKTFNKPVWVTEFGINPGQGDVNAFLKEVLPWMDQTEWIHRYAYHMAAPDVEGKSYLVNAAGNALTSAGVTYANA</sequence>
<keyword evidence="1" id="KW-0732">Signal</keyword>
<proteinExistence type="predicted"/>
<gene>
    <name evidence="3" type="ORF">JI435_047430</name>
</gene>
<dbReference type="VEuPathDB" id="FungiDB:JI435_047430"/>
<dbReference type="InterPro" id="IPR053183">
    <property type="entry name" value="ASL1"/>
</dbReference>
<dbReference type="AlphaFoldDB" id="A0A7U2F6R5"/>
<dbReference type="EMBL" id="CP069030">
    <property type="protein sequence ID" value="QRC98703.1"/>
    <property type="molecule type" value="Genomic_DNA"/>
</dbReference>
<dbReference type="InterPro" id="IPR024655">
    <property type="entry name" value="Asl1_glyco_hydro_catalytic"/>
</dbReference>
<dbReference type="SUPFAM" id="SSF51445">
    <property type="entry name" value="(Trans)glycosidases"/>
    <property type="match status" value="1"/>
</dbReference>
<protein>
    <recommendedName>
        <fullName evidence="2">Asl1-like glycosyl hydrolase catalytic domain-containing protein</fullName>
    </recommendedName>
</protein>
<reference evidence="4" key="1">
    <citation type="journal article" date="2021" name="BMC Genomics">
        <title>Chromosome-level genome assembly and manually-curated proteome of model necrotroph Parastagonospora nodorum Sn15 reveals a genome-wide trove of candidate effector homologs, and redundancy of virulence-related functions within an accessory chromosome.</title>
        <authorList>
            <person name="Bertazzoni S."/>
            <person name="Jones D.A.B."/>
            <person name="Phan H.T."/>
            <person name="Tan K.-C."/>
            <person name="Hane J.K."/>
        </authorList>
    </citation>
    <scope>NUCLEOTIDE SEQUENCE [LARGE SCALE GENOMIC DNA]</scope>
    <source>
        <strain evidence="4">SN15 / ATCC MYA-4574 / FGSC 10173)</strain>
    </source>
</reference>
<feature type="chain" id="PRO_5030572263" description="Asl1-like glycosyl hydrolase catalytic domain-containing protein" evidence="1">
    <location>
        <begin position="20"/>
        <end position="275"/>
    </location>
</feature>
<dbReference type="PANTHER" id="PTHR34154">
    <property type="entry name" value="ALKALI-SENSITIVE LINKAGE PROTEIN 1"/>
    <property type="match status" value="1"/>
</dbReference>
<evidence type="ECO:0000259" key="2">
    <source>
        <dbReference type="Pfam" id="PF11790"/>
    </source>
</evidence>
<dbReference type="InterPro" id="IPR017853">
    <property type="entry name" value="GH"/>
</dbReference>
<dbReference type="OrthoDB" id="5985073at2759"/>
<dbReference type="Pfam" id="PF11790">
    <property type="entry name" value="Glyco_hydro_cc"/>
    <property type="match status" value="1"/>
</dbReference>
<organism evidence="3 4">
    <name type="scientific">Phaeosphaeria nodorum (strain SN15 / ATCC MYA-4574 / FGSC 10173)</name>
    <name type="common">Glume blotch fungus</name>
    <name type="synonym">Parastagonospora nodorum</name>
    <dbReference type="NCBI Taxonomy" id="321614"/>
    <lineage>
        <taxon>Eukaryota</taxon>
        <taxon>Fungi</taxon>
        <taxon>Dikarya</taxon>
        <taxon>Ascomycota</taxon>
        <taxon>Pezizomycotina</taxon>
        <taxon>Dothideomycetes</taxon>
        <taxon>Pleosporomycetidae</taxon>
        <taxon>Pleosporales</taxon>
        <taxon>Pleosporineae</taxon>
        <taxon>Phaeosphaeriaceae</taxon>
        <taxon>Parastagonospora</taxon>
    </lineage>
</organism>
<evidence type="ECO:0000256" key="1">
    <source>
        <dbReference type="SAM" id="SignalP"/>
    </source>
</evidence>
<dbReference type="Gene3D" id="3.20.20.80">
    <property type="entry name" value="Glycosidases"/>
    <property type="match status" value="1"/>
</dbReference>
<evidence type="ECO:0000313" key="4">
    <source>
        <dbReference type="Proteomes" id="UP000663193"/>
    </source>
</evidence>
<name>A0A7U2F6R5_PHANO</name>
<dbReference type="PANTHER" id="PTHR34154:SF10">
    <property type="entry name" value="ASL1-LIKE GLYCOSYL HYDROLASE CATALYTIC DOMAIN-CONTAINING PROTEIN"/>
    <property type="match status" value="1"/>
</dbReference>
<evidence type="ECO:0000313" key="3">
    <source>
        <dbReference type="EMBL" id="QRC98703.1"/>
    </source>
</evidence>
<accession>A0A7U2F6R5</accession>
<dbReference type="Proteomes" id="UP000663193">
    <property type="component" value="Chromosome 8"/>
</dbReference>
<keyword evidence="4" id="KW-1185">Reference proteome</keyword>
<feature type="signal peptide" evidence="1">
    <location>
        <begin position="1"/>
        <end position="19"/>
    </location>
</feature>
<feature type="domain" description="Asl1-like glycosyl hydrolase catalytic" evidence="2">
    <location>
        <begin position="46"/>
        <end position="272"/>
    </location>
</feature>